<organism evidence="2 3">
    <name type="scientific">Pseudoduganella flava</name>
    <dbReference type="NCBI Taxonomy" id="871742"/>
    <lineage>
        <taxon>Bacteria</taxon>
        <taxon>Pseudomonadati</taxon>
        <taxon>Pseudomonadota</taxon>
        <taxon>Betaproteobacteria</taxon>
        <taxon>Burkholderiales</taxon>
        <taxon>Oxalobacteraceae</taxon>
        <taxon>Telluria group</taxon>
        <taxon>Pseudoduganella</taxon>
    </lineage>
</organism>
<keyword evidence="1" id="KW-0175">Coiled coil</keyword>
<feature type="coiled-coil region" evidence="1">
    <location>
        <begin position="79"/>
        <end position="106"/>
    </location>
</feature>
<dbReference type="EMBL" id="VLKW01000004">
    <property type="protein sequence ID" value="TWI47715.1"/>
    <property type="molecule type" value="Genomic_DNA"/>
</dbReference>
<name>A0A562PTF6_9BURK</name>
<comment type="caution">
    <text evidence="2">The sequence shown here is derived from an EMBL/GenBank/DDBJ whole genome shotgun (WGS) entry which is preliminary data.</text>
</comment>
<sequence>MSNIGSVGFCFLHYPRGKMEPSSTEKFLGNPLAAALLSAGAAVTGPALIGAGLPPDPFAIALLGIVPGLAQSAIAERYVQRTRDALDAMRRDVEAMRIDLDRITEEQYKVASDCGAAVYATIDQAKLDYLRIAFRNSLIDEQACAGVPEALGRLVRDMSAAEIRLLDELFQYSAVCIIEDENFQTPEHTYSALIGSIEALNVSGLIRLGLLQTLAPSFDVTFYKWTALAPKLLALVRRR</sequence>
<accession>A0A562PTF6</accession>
<evidence type="ECO:0000256" key="1">
    <source>
        <dbReference type="SAM" id="Coils"/>
    </source>
</evidence>
<dbReference type="AlphaFoldDB" id="A0A562PTF6"/>
<reference evidence="2 3" key="1">
    <citation type="journal article" date="2015" name="Stand. Genomic Sci.">
        <title>Genomic Encyclopedia of Bacterial and Archaeal Type Strains, Phase III: the genomes of soil and plant-associated and newly described type strains.</title>
        <authorList>
            <person name="Whitman W.B."/>
            <person name="Woyke T."/>
            <person name="Klenk H.P."/>
            <person name="Zhou Y."/>
            <person name="Lilburn T.G."/>
            <person name="Beck B.J."/>
            <person name="De Vos P."/>
            <person name="Vandamme P."/>
            <person name="Eisen J.A."/>
            <person name="Garrity G."/>
            <person name="Hugenholtz P."/>
            <person name="Kyrpides N.C."/>
        </authorList>
    </citation>
    <scope>NUCLEOTIDE SEQUENCE [LARGE SCALE GENOMIC DNA]</scope>
    <source>
        <strain evidence="2 3">CGMCC 1.10685</strain>
    </source>
</reference>
<evidence type="ECO:0000313" key="3">
    <source>
        <dbReference type="Proteomes" id="UP000315112"/>
    </source>
</evidence>
<gene>
    <name evidence="2" type="ORF">IP92_02776</name>
</gene>
<proteinExistence type="predicted"/>
<evidence type="ECO:0000313" key="2">
    <source>
        <dbReference type="EMBL" id="TWI47715.1"/>
    </source>
</evidence>
<dbReference type="Proteomes" id="UP000315112">
    <property type="component" value="Unassembled WGS sequence"/>
</dbReference>
<protein>
    <submittedName>
        <fullName evidence="2">Uncharacterized protein</fullName>
    </submittedName>
</protein>